<dbReference type="PANTHER" id="PTHR11006:SF60">
    <property type="entry name" value="PROTEIN ARGININE N-METHYLTRANSFERASE 9"/>
    <property type="match status" value="1"/>
</dbReference>
<dbReference type="PANTHER" id="PTHR11006">
    <property type="entry name" value="PROTEIN ARGININE N-METHYLTRANSFERASE"/>
    <property type="match status" value="1"/>
</dbReference>
<dbReference type="Gene3D" id="3.40.50.150">
    <property type="entry name" value="Vaccinia Virus protein VP39"/>
    <property type="match status" value="1"/>
</dbReference>
<dbReference type="InterPro" id="IPR011990">
    <property type="entry name" value="TPR-like_helical_dom_sf"/>
</dbReference>
<protein>
    <submittedName>
        <fullName evidence="4">Protein arginine N-methyltransferase 9-like</fullName>
    </submittedName>
</protein>
<sequence length="730" mass="83684">MATIGSDLVNYARQLAAKGNYSQALDLYYKAFEKNSQLKQFLEVEFCTVITKYNELLADANRIEGILASFSRAMLYFPDNIFLINDIGRYLFRFGLYEEALIQFQKALTVDSGDVNAEKNINTVKNILIERWHFRMLNDKIRNASYRAAINKMVVPNKTRVFDLGTGTGLLAMYATEGKPWAITACDSSKVMTSLAMNILEENKLRMAVMVLNKMSTLMDSSDFGYHKCSLLITELFDAGLFGEHILQSLSHAWENLLLGDANIVPQKAEFFIMGVDSEFLKSKYQLCQITKSILNICHLHVHIIADDETYDCDDVQLYKDIKYMTEPQSVIKVDFTDKNDINEKLYSTKPYVVENKVLKNGQINSYIGWFNLYLTENIIITTDPRDKNRAKAWQQAVFFDSVPRKVQLNDTFTIDFFLKSEKLTMKERDHTFEIMRVSPETIRFLNDTVYLKMIKSCVAMTCISLGQMTELSEVNIIDLNPFPLYGFYMLQRGIKSLVCYAKTHHDKLFIETVFGANHMDMRKVSILVGETWSQRTFGNKKFHVIFVNSLDLCGDIDYQFKEIGQYLKKTHLIEGGLFMPSTVTLMGQIVSSDWLDVINRVYDQNLGYKASEHINKFQVSQNFNLDYTHLEYTPLTDPIEIGDCNQLTPDVLNLPVINDGDANAILCWYKIELMEGLIEISTQRPYSFIDGTAYLANPIIPMTRGDIANILCCVDRDGLFKLIIDVENT</sequence>
<evidence type="ECO:0000313" key="4">
    <source>
        <dbReference type="RefSeq" id="XP_026485031.2"/>
    </source>
</evidence>
<dbReference type="InterPro" id="IPR019734">
    <property type="entry name" value="TPR_rpt"/>
</dbReference>
<reference evidence="4" key="1">
    <citation type="submission" date="2025-08" db="UniProtKB">
        <authorList>
            <consortium name="RefSeq"/>
        </authorList>
    </citation>
    <scope>IDENTIFICATION</scope>
    <source>
        <tissue evidence="4">Whole body</tissue>
    </source>
</reference>
<evidence type="ECO:0000256" key="1">
    <source>
        <dbReference type="ARBA" id="ARBA00022691"/>
    </source>
</evidence>
<dbReference type="RefSeq" id="XP_026485031.2">
    <property type="nucleotide sequence ID" value="XM_026629246.2"/>
</dbReference>
<dbReference type="PROSITE" id="PS50005">
    <property type="entry name" value="TPR"/>
    <property type="match status" value="1"/>
</dbReference>
<dbReference type="InterPro" id="IPR029063">
    <property type="entry name" value="SAM-dependent_MTases_sf"/>
</dbReference>
<dbReference type="SMART" id="SM00028">
    <property type="entry name" value="TPR"/>
    <property type="match status" value="2"/>
</dbReference>
<dbReference type="SUPFAM" id="SSF53335">
    <property type="entry name" value="S-adenosyl-L-methionine-dependent methyltransferases"/>
    <property type="match status" value="1"/>
</dbReference>
<dbReference type="AlphaFoldDB" id="A0A8B8HND3"/>
<dbReference type="GeneID" id="113392705"/>
<keyword evidence="1" id="KW-0949">S-adenosyl-L-methionine</keyword>
<dbReference type="Gene3D" id="1.25.40.10">
    <property type="entry name" value="Tetratricopeptide repeat domain"/>
    <property type="match status" value="1"/>
</dbReference>
<accession>A0A8B8HND3</accession>
<organism evidence="3 4">
    <name type="scientific">Vanessa tameamea</name>
    <name type="common">Kamehameha butterfly</name>
    <dbReference type="NCBI Taxonomy" id="334116"/>
    <lineage>
        <taxon>Eukaryota</taxon>
        <taxon>Metazoa</taxon>
        <taxon>Ecdysozoa</taxon>
        <taxon>Arthropoda</taxon>
        <taxon>Hexapoda</taxon>
        <taxon>Insecta</taxon>
        <taxon>Pterygota</taxon>
        <taxon>Neoptera</taxon>
        <taxon>Endopterygota</taxon>
        <taxon>Lepidoptera</taxon>
        <taxon>Glossata</taxon>
        <taxon>Ditrysia</taxon>
        <taxon>Papilionoidea</taxon>
        <taxon>Nymphalidae</taxon>
        <taxon>Nymphalinae</taxon>
        <taxon>Vanessa</taxon>
    </lineage>
</organism>
<dbReference type="InterPro" id="IPR025799">
    <property type="entry name" value="Arg_MeTrfase"/>
</dbReference>
<dbReference type="SUPFAM" id="SSF48452">
    <property type="entry name" value="TPR-like"/>
    <property type="match status" value="1"/>
</dbReference>
<name>A0A8B8HND3_VANTA</name>
<dbReference type="Gene3D" id="2.70.160.11">
    <property type="entry name" value="Hnrnp arginine n-methyltransferase1"/>
    <property type="match status" value="2"/>
</dbReference>
<dbReference type="CDD" id="cd02440">
    <property type="entry name" value="AdoMet_MTases"/>
    <property type="match status" value="1"/>
</dbReference>
<dbReference type="OMA" id="LDIYPNN"/>
<evidence type="ECO:0000313" key="3">
    <source>
        <dbReference type="Proteomes" id="UP001652626"/>
    </source>
</evidence>
<dbReference type="Proteomes" id="UP001652626">
    <property type="component" value="Chromosome 5"/>
</dbReference>
<evidence type="ECO:0000256" key="2">
    <source>
        <dbReference type="PROSITE-ProRule" id="PRU00339"/>
    </source>
</evidence>
<feature type="repeat" description="TPR" evidence="2">
    <location>
        <begin position="81"/>
        <end position="114"/>
    </location>
</feature>
<keyword evidence="3" id="KW-1185">Reference proteome</keyword>
<dbReference type="GO" id="GO:0042054">
    <property type="term" value="F:histone methyltransferase activity"/>
    <property type="evidence" value="ECO:0007669"/>
    <property type="project" value="TreeGrafter"/>
</dbReference>
<dbReference type="OrthoDB" id="5980806at2759"/>
<dbReference type="GO" id="GO:0016274">
    <property type="term" value="F:protein-arginine N-methyltransferase activity"/>
    <property type="evidence" value="ECO:0007669"/>
    <property type="project" value="InterPro"/>
</dbReference>
<dbReference type="GO" id="GO:0005634">
    <property type="term" value="C:nucleus"/>
    <property type="evidence" value="ECO:0007669"/>
    <property type="project" value="TreeGrafter"/>
</dbReference>
<proteinExistence type="predicted"/>
<gene>
    <name evidence="4" type="primary">LOC113392705</name>
</gene>
<keyword evidence="2" id="KW-0802">TPR repeat</keyword>